<dbReference type="InterPro" id="IPR050931">
    <property type="entry name" value="Mito_Protein_Transport_Metaxin"/>
</dbReference>
<dbReference type="EMBL" id="JBHRTR010000020">
    <property type="protein sequence ID" value="MFC3227145.1"/>
    <property type="molecule type" value="Genomic_DNA"/>
</dbReference>
<dbReference type="RefSeq" id="WP_379899308.1">
    <property type="nucleotide sequence ID" value="NZ_JBHRTR010000020.1"/>
</dbReference>
<dbReference type="Proteomes" id="UP001595528">
    <property type="component" value="Unassembled WGS sequence"/>
</dbReference>
<evidence type="ECO:0000313" key="2">
    <source>
        <dbReference type="EMBL" id="MFC3227145.1"/>
    </source>
</evidence>
<sequence length="352" mass="38270">MSGTQGTYRLIGMGSSPYSMKVRAVLRYRRIPHLWLYRTPEVRAEIAHLRPPVIPVLQVPDGTYLVDSTPMIEALEGRHPGRAVWPSDPGQAFLCRLVEDMADEWLTKAMFHLRWWAEPDRGFAAGWIVDDAMPQAPAAERADAAAAIRDRQVSRMALVGCTPENDPVIRDSLSRWLAAMEGRVTRGAWLFGSRPSVADFAIFGQLAPLVTDPSPQVLIRQAAPRLDNWVRHMDDLSGEAEGAWDDPAADLRPALRDLLSLAGDTYLPFLAANAAALQEGAAEVAVTLGGRRYVQAPFGYQAKCLSRLREAWAALPPAAADRLAALLAESGALSVLEGHGAGQPADGPVNET</sequence>
<reference evidence="3" key="1">
    <citation type="journal article" date="2019" name="Int. J. Syst. Evol. Microbiol.">
        <title>The Global Catalogue of Microorganisms (GCM) 10K type strain sequencing project: providing services to taxonomists for standard genome sequencing and annotation.</title>
        <authorList>
            <consortium name="The Broad Institute Genomics Platform"/>
            <consortium name="The Broad Institute Genome Sequencing Center for Infectious Disease"/>
            <person name="Wu L."/>
            <person name="Ma J."/>
        </authorList>
    </citation>
    <scope>NUCLEOTIDE SEQUENCE [LARGE SCALE GENOMIC DNA]</scope>
    <source>
        <strain evidence="3">KCTC 42964</strain>
    </source>
</reference>
<dbReference type="InterPro" id="IPR010987">
    <property type="entry name" value="Glutathione-S-Trfase_C-like"/>
</dbReference>
<evidence type="ECO:0000259" key="1">
    <source>
        <dbReference type="PROSITE" id="PS50405"/>
    </source>
</evidence>
<dbReference type="Pfam" id="PF13417">
    <property type="entry name" value="GST_N_3"/>
    <property type="match status" value="1"/>
</dbReference>
<dbReference type="InterPro" id="IPR004045">
    <property type="entry name" value="Glutathione_S-Trfase_N"/>
</dbReference>
<dbReference type="InterPro" id="IPR036249">
    <property type="entry name" value="Thioredoxin-like_sf"/>
</dbReference>
<feature type="domain" description="GST C-terminal" evidence="1">
    <location>
        <begin position="131"/>
        <end position="251"/>
    </location>
</feature>
<dbReference type="Gene3D" id="3.40.30.10">
    <property type="entry name" value="Glutaredoxin"/>
    <property type="match status" value="1"/>
</dbReference>
<comment type="caution">
    <text evidence="2">The sequence shown here is derived from an EMBL/GenBank/DDBJ whole genome shotgun (WGS) entry which is preliminary data.</text>
</comment>
<accession>A0ABV7KY97</accession>
<dbReference type="Pfam" id="PF13410">
    <property type="entry name" value="GST_C_2"/>
    <property type="match status" value="1"/>
</dbReference>
<dbReference type="SUPFAM" id="SSF52833">
    <property type="entry name" value="Thioredoxin-like"/>
    <property type="match status" value="1"/>
</dbReference>
<evidence type="ECO:0000313" key="3">
    <source>
        <dbReference type="Proteomes" id="UP001595528"/>
    </source>
</evidence>
<dbReference type="Gene3D" id="1.20.1050.10">
    <property type="match status" value="1"/>
</dbReference>
<dbReference type="PROSITE" id="PS50405">
    <property type="entry name" value="GST_CTER"/>
    <property type="match status" value="1"/>
</dbReference>
<dbReference type="InterPro" id="IPR036282">
    <property type="entry name" value="Glutathione-S-Trfase_C_sf"/>
</dbReference>
<proteinExistence type="predicted"/>
<protein>
    <submittedName>
        <fullName evidence="2">Glutathione S-transferase family protein</fullName>
    </submittedName>
</protein>
<organism evidence="2 3">
    <name type="scientific">Marinibaculum pumilum</name>
    <dbReference type="NCBI Taxonomy" id="1766165"/>
    <lineage>
        <taxon>Bacteria</taxon>
        <taxon>Pseudomonadati</taxon>
        <taxon>Pseudomonadota</taxon>
        <taxon>Alphaproteobacteria</taxon>
        <taxon>Rhodospirillales</taxon>
        <taxon>Rhodospirillaceae</taxon>
        <taxon>Marinibaculum</taxon>
    </lineage>
</organism>
<dbReference type="PANTHER" id="PTHR12289:SF67">
    <property type="match status" value="1"/>
</dbReference>
<name>A0ABV7KY97_9PROT</name>
<keyword evidence="3" id="KW-1185">Reference proteome</keyword>
<gene>
    <name evidence="2" type="ORF">ACFOGJ_07895</name>
</gene>
<dbReference type="PANTHER" id="PTHR12289">
    <property type="entry name" value="METAXIN RELATED"/>
    <property type="match status" value="1"/>
</dbReference>
<dbReference type="SUPFAM" id="SSF47616">
    <property type="entry name" value="GST C-terminal domain-like"/>
    <property type="match status" value="1"/>
</dbReference>